<dbReference type="PRINTS" id="PR00033">
    <property type="entry name" value="HTHASNC"/>
</dbReference>
<gene>
    <name evidence="5" type="ORF">tinsulaeT_30930</name>
</gene>
<dbReference type="SUPFAM" id="SSF54909">
    <property type="entry name" value="Dimeric alpha+beta barrel"/>
    <property type="match status" value="1"/>
</dbReference>
<name>A0ABQ6GV13_9GAMM</name>
<dbReference type="Pfam" id="PF01037">
    <property type="entry name" value="AsnC_trans_reg"/>
    <property type="match status" value="1"/>
</dbReference>
<dbReference type="PANTHER" id="PTHR30154">
    <property type="entry name" value="LEUCINE-RESPONSIVE REGULATORY PROTEIN"/>
    <property type="match status" value="1"/>
</dbReference>
<evidence type="ECO:0000256" key="1">
    <source>
        <dbReference type="ARBA" id="ARBA00023015"/>
    </source>
</evidence>
<evidence type="ECO:0000256" key="3">
    <source>
        <dbReference type="ARBA" id="ARBA00023163"/>
    </source>
</evidence>
<dbReference type="InterPro" id="IPR011008">
    <property type="entry name" value="Dimeric_a/b-barrel"/>
</dbReference>
<sequence>MNKRVYLHDAVDKELVAILRSDARASISKLAKLLNVSRGTVQNRLDRLISSGAILGFTVRAHSELETDVIKAIMMIEVVGKSTTQVINKLRGIPQLEKLHTTNGAWDLVAEICTSDLLEFDRVLRDVRTIDGVLNSETSILLSSV</sequence>
<evidence type="ECO:0000313" key="6">
    <source>
        <dbReference type="Proteomes" id="UP001157186"/>
    </source>
</evidence>
<reference evidence="5 6" key="1">
    <citation type="submission" date="2023-03" db="EMBL/GenBank/DDBJ databases">
        <title>Draft genome sequence of Thalassotalea insulae KCTC 62186T.</title>
        <authorList>
            <person name="Sawabe T."/>
        </authorList>
    </citation>
    <scope>NUCLEOTIDE SEQUENCE [LARGE SCALE GENOMIC DNA]</scope>
    <source>
        <strain evidence="5 6">KCTC 62186</strain>
    </source>
</reference>
<dbReference type="SUPFAM" id="SSF46785">
    <property type="entry name" value="Winged helix' DNA-binding domain"/>
    <property type="match status" value="1"/>
</dbReference>
<accession>A0ABQ6GV13</accession>
<keyword evidence="6" id="KW-1185">Reference proteome</keyword>
<dbReference type="PROSITE" id="PS50956">
    <property type="entry name" value="HTH_ASNC_2"/>
    <property type="match status" value="1"/>
</dbReference>
<keyword evidence="1" id="KW-0805">Transcription regulation</keyword>
<dbReference type="SMART" id="SM00344">
    <property type="entry name" value="HTH_ASNC"/>
    <property type="match status" value="1"/>
</dbReference>
<dbReference type="InterPro" id="IPR036388">
    <property type="entry name" value="WH-like_DNA-bd_sf"/>
</dbReference>
<dbReference type="InterPro" id="IPR019887">
    <property type="entry name" value="Tscrpt_reg_AsnC/Lrp_C"/>
</dbReference>
<dbReference type="EMBL" id="BSST01000001">
    <property type="protein sequence ID" value="GLX79753.1"/>
    <property type="molecule type" value="Genomic_DNA"/>
</dbReference>
<dbReference type="PANTHER" id="PTHR30154:SF53">
    <property type="entry name" value="HTH-TYPE TRANSCRIPTIONAL REGULATOR LRPC"/>
    <property type="match status" value="1"/>
</dbReference>
<dbReference type="InterPro" id="IPR036390">
    <property type="entry name" value="WH_DNA-bd_sf"/>
</dbReference>
<dbReference type="Pfam" id="PF13404">
    <property type="entry name" value="HTH_AsnC-type"/>
    <property type="match status" value="1"/>
</dbReference>
<proteinExistence type="predicted"/>
<dbReference type="InterPro" id="IPR019888">
    <property type="entry name" value="Tscrpt_reg_AsnC-like"/>
</dbReference>
<feature type="domain" description="HTH asnC-type" evidence="4">
    <location>
        <begin position="9"/>
        <end position="82"/>
    </location>
</feature>
<comment type="caution">
    <text evidence="5">The sequence shown here is derived from an EMBL/GenBank/DDBJ whole genome shotgun (WGS) entry which is preliminary data.</text>
</comment>
<dbReference type="Gene3D" id="3.30.70.920">
    <property type="match status" value="1"/>
</dbReference>
<organism evidence="5 6">
    <name type="scientific">Thalassotalea insulae</name>
    <dbReference type="NCBI Taxonomy" id="2056778"/>
    <lineage>
        <taxon>Bacteria</taxon>
        <taxon>Pseudomonadati</taxon>
        <taxon>Pseudomonadota</taxon>
        <taxon>Gammaproteobacteria</taxon>
        <taxon>Alteromonadales</taxon>
        <taxon>Colwelliaceae</taxon>
        <taxon>Thalassotalea</taxon>
    </lineage>
</organism>
<keyword evidence="2" id="KW-0238">DNA-binding</keyword>
<keyword evidence="3" id="KW-0804">Transcription</keyword>
<evidence type="ECO:0000259" key="4">
    <source>
        <dbReference type="PROSITE" id="PS50956"/>
    </source>
</evidence>
<protein>
    <submittedName>
        <fullName evidence="5">AsnC family transcriptional regulator</fullName>
    </submittedName>
</protein>
<dbReference type="Gene3D" id="1.10.10.10">
    <property type="entry name" value="Winged helix-like DNA-binding domain superfamily/Winged helix DNA-binding domain"/>
    <property type="match status" value="1"/>
</dbReference>
<dbReference type="Proteomes" id="UP001157186">
    <property type="component" value="Unassembled WGS sequence"/>
</dbReference>
<evidence type="ECO:0000313" key="5">
    <source>
        <dbReference type="EMBL" id="GLX79753.1"/>
    </source>
</evidence>
<evidence type="ECO:0000256" key="2">
    <source>
        <dbReference type="ARBA" id="ARBA00023125"/>
    </source>
</evidence>
<dbReference type="InterPro" id="IPR000485">
    <property type="entry name" value="AsnC-type_HTH_dom"/>
</dbReference>
<dbReference type="RefSeq" id="WP_284245684.1">
    <property type="nucleotide sequence ID" value="NZ_BSST01000001.1"/>
</dbReference>